<dbReference type="InterPro" id="IPR028816">
    <property type="entry name" value="Caprin"/>
</dbReference>
<dbReference type="PANTHER" id="PTHR22922:SF19">
    <property type="entry name" value="CAPRIN HOMOLOG"/>
    <property type="match status" value="1"/>
</dbReference>
<accession>A0ABQ9E519</accession>
<comment type="caution">
    <text evidence="4">The sequence shown here is derived from an EMBL/GenBank/DDBJ whole genome shotgun (WGS) entry which is preliminary data.</text>
</comment>
<sequence>MPAASTKPENKVSQEATDPMKQVLLVVDKKVRNLEKRKAAVAKYGEVVQNLEFARELQKQFTAISADAEKILKKQAKREKAVQQNIELKRIKEMLQLQNLLDNLGSEKVRGDFQTGKHGAVVLTEENLNQLDELYKLISPSRDAETDYQEQLNAASEHIVSLIDAKEKEVLGTTYKELKELIDLINQCGYFENAPMEEEAEETAVTTEEDYSVNNTIETTEAKTQEPFEQHQQQLEQQFGNSIASHETTREDMTSIAANADSYFSKTAQQQHEQEVEDPNEDPAYSRQRPFQEIVSSVQGNFNFLQESTIDMECK</sequence>
<dbReference type="PANTHER" id="PTHR22922">
    <property type="entry name" value="GPI-ANCHORED PROTEIN P137"/>
    <property type="match status" value="1"/>
</dbReference>
<organism evidence="4 5">
    <name type="scientific">Tegillarca granosa</name>
    <name type="common">Malaysian cockle</name>
    <name type="synonym">Anadara granosa</name>
    <dbReference type="NCBI Taxonomy" id="220873"/>
    <lineage>
        <taxon>Eukaryota</taxon>
        <taxon>Metazoa</taxon>
        <taxon>Spiralia</taxon>
        <taxon>Lophotrochozoa</taxon>
        <taxon>Mollusca</taxon>
        <taxon>Bivalvia</taxon>
        <taxon>Autobranchia</taxon>
        <taxon>Pteriomorphia</taxon>
        <taxon>Arcoida</taxon>
        <taxon>Arcoidea</taxon>
        <taxon>Arcidae</taxon>
        <taxon>Tegillarca</taxon>
    </lineage>
</organism>
<feature type="region of interest" description="Disordered" evidence="2">
    <location>
        <begin position="266"/>
        <end position="290"/>
    </location>
</feature>
<feature type="domain" description="Caprin-1 dimerization" evidence="3">
    <location>
        <begin position="77"/>
        <end position="192"/>
    </location>
</feature>
<dbReference type="Proteomes" id="UP001217089">
    <property type="component" value="Unassembled WGS sequence"/>
</dbReference>
<dbReference type="Pfam" id="PF18293">
    <property type="entry name" value="Caprin-1_dimer"/>
    <property type="match status" value="1"/>
</dbReference>
<proteinExistence type="inferred from homology"/>
<reference evidence="4 5" key="1">
    <citation type="submission" date="2022-12" db="EMBL/GenBank/DDBJ databases">
        <title>Chromosome-level genome of Tegillarca granosa.</title>
        <authorList>
            <person name="Kim J."/>
        </authorList>
    </citation>
    <scope>NUCLEOTIDE SEQUENCE [LARGE SCALE GENOMIC DNA]</scope>
    <source>
        <strain evidence="4">Teg-2019</strain>
        <tissue evidence="4">Adductor muscle</tissue>
    </source>
</reference>
<evidence type="ECO:0000313" key="5">
    <source>
        <dbReference type="Proteomes" id="UP001217089"/>
    </source>
</evidence>
<evidence type="ECO:0000256" key="1">
    <source>
        <dbReference type="ARBA" id="ARBA00007950"/>
    </source>
</evidence>
<evidence type="ECO:0000259" key="3">
    <source>
        <dbReference type="Pfam" id="PF18293"/>
    </source>
</evidence>
<keyword evidence="5" id="KW-1185">Reference proteome</keyword>
<evidence type="ECO:0000313" key="4">
    <source>
        <dbReference type="EMBL" id="KAJ8298620.1"/>
    </source>
</evidence>
<comment type="similarity">
    <text evidence="1">Belongs to the caprin family.</text>
</comment>
<gene>
    <name evidence="4" type="ORF">KUTeg_022680</name>
</gene>
<evidence type="ECO:0000256" key="2">
    <source>
        <dbReference type="SAM" id="MobiDB-lite"/>
    </source>
</evidence>
<name>A0ABQ9E519_TEGGR</name>
<protein>
    <recommendedName>
        <fullName evidence="3">Caprin-1 dimerization domain-containing protein</fullName>
    </recommendedName>
</protein>
<dbReference type="EMBL" id="JARBDR010000921">
    <property type="protein sequence ID" value="KAJ8298620.1"/>
    <property type="molecule type" value="Genomic_DNA"/>
</dbReference>
<dbReference type="InterPro" id="IPR041637">
    <property type="entry name" value="Caprin-1_dimer"/>
</dbReference>